<protein>
    <submittedName>
        <fullName evidence="3">Protein of unassigned function</fullName>
    </submittedName>
</protein>
<evidence type="ECO:0000313" key="4">
    <source>
        <dbReference type="Proteomes" id="UP000029492"/>
    </source>
</evidence>
<dbReference type="Pfam" id="PF06912">
    <property type="entry name" value="DUF1275"/>
    <property type="match status" value="1"/>
</dbReference>
<dbReference type="HOGENOM" id="CLU_090911_2_0_5"/>
<gene>
    <name evidence="3" type="ORF">MOC_4219</name>
</gene>
<feature type="compositionally biased region" description="Basic and acidic residues" evidence="1">
    <location>
        <begin position="12"/>
        <end position="21"/>
    </location>
</feature>
<dbReference type="PANTHER" id="PTHR37314:SF4">
    <property type="entry name" value="UPF0700 TRANSMEMBRANE PROTEIN YOAK"/>
    <property type="match status" value="1"/>
</dbReference>
<dbReference type="EMBL" id="CP003811">
    <property type="protein sequence ID" value="AIQ91974.1"/>
    <property type="molecule type" value="Genomic_DNA"/>
</dbReference>
<dbReference type="KEGG" id="mor:MOC_4219"/>
<feature type="transmembrane region" description="Helical" evidence="2">
    <location>
        <begin position="84"/>
        <end position="105"/>
    </location>
</feature>
<evidence type="ECO:0000256" key="1">
    <source>
        <dbReference type="SAM" id="MobiDB-lite"/>
    </source>
</evidence>
<keyword evidence="2" id="KW-1133">Transmembrane helix</keyword>
<feature type="region of interest" description="Disordered" evidence="1">
    <location>
        <begin position="1"/>
        <end position="28"/>
    </location>
</feature>
<feature type="transmembrane region" description="Helical" evidence="2">
    <location>
        <begin position="188"/>
        <end position="210"/>
    </location>
</feature>
<keyword evidence="2" id="KW-0812">Transmembrane</keyword>
<dbReference type="InterPro" id="IPR010699">
    <property type="entry name" value="DUF1275"/>
</dbReference>
<feature type="transmembrane region" description="Helical" evidence="2">
    <location>
        <begin position="33"/>
        <end position="52"/>
    </location>
</feature>
<feature type="transmembrane region" description="Helical" evidence="2">
    <location>
        <begin position="110"/>
        <end position="130"/>
    </location>
</feature>
<sequence>MADYGNRTGRATPERKPEPPADKSFPADPRTRIPFAIALAALAGCADSIGFLEFSQLFMSFMSGNTTRFGVAVANGDWENVTRVASTICMFCFGAFLGTLIAAWVGRWRLAVLLTLQALLLAGGLLMPWGTFAYPLHAYPIVLALGLQNATLQDEGGRSLALTYVTGAVVRFGTGCANLLLGTVAPSFWIQAPLWAGLSTGAVVGGLLDIRYGESAFLFPAALAAILALIAIVLTIAKPGSTLVAGSSPAPDASPKAEVIDAIH</sequence>
<keyword evidence="4" id="KW-1185">Reference proteome</keyword>
<dbReference type="STRING" id="693986.MOC_4219"/>
<evidence type="ECO:0000256" key="2">
    <source>
        <dbReference type="SAM" id="Phobius"/>
    </source>
</evidence>
<keyword evidence="2" id="KW-0472">Membrane</keyword>
<dbReference type="AlphaFoldDB" id="A0A089QBP2"/>
<reference evidence="3 4" key="1">
    <citation type="journal article" date="2014" name="PLoS ONE">
        <title>Genome Information of Methylobacterium oryzae, a Plant-Probiotic Methylotroph in the Phyllosphere.</title>
        <authorList>
            <person name="Kwak M.J."/>
            <person name="Jeong H."/>
            <person name="Madhaiyan M."/>
            <person name="Lee Y."/>
            <person name="Sa T.M."/>
            <person name="Oh T.K."/>
            <person name="Kim J.F."/>
        </authorList>
    </citation>
    <scope>NUCLEOTIDE SEQUENCE [LARGE SCALE GENOMIC DNA]</scope>
    <source>
        <strain evidence="3 4">CBMB20</strain>
    </source>
</reference>
<accession>A0A089QBP2</accession>
<evidence type="ECO:0000313" key="3">
    <source>
        <dbReference type="EMBL" id="AIQ91974.1"/>
    </source>
</evidence>
<feature type="transmembrane region" description="Helical" evidence="2">
    <location>
        <begin position="217"/>
        <end position="237"/>
    </location>
</feature>
<dbReference type="RefSeq" id="WP_043358073.1">
    <property type="nucleotide sequence ID" value="NZ_CP003811.1"/>
</dbReference>
<dbReference type="PANTHER" id="PTHR37314">
    <property type="entry name" value="SLR0142 PROTEIN"/>
    <property type="match status" value="1"/>
</dbReference>
<proteinExistence type="predicted"/>
<dbReference type="eggNOG" id="COG3619">
    <property type="taxonomic scope" value="Bacteria"/>
</dbReference>
<dbReference type="GeneID" id="96606078"/>
<name>A0A089QBP2_9HYPH</name>
<dbReference type="Proteomes" id="UP000029492">
    <property type="component" value="Chromosome"/>
</dbReference>
<organism evidence="3 4">
    <name type="scientific">Methylobacterium oryzae CBMB20</name>
    <dbReference type="NCBI Taxonomy" id="693986"/>
    <lineage>
        <taxon>Bacteria</taxon>
        <taxon>Pseudomonadati</taxon>
        <taxon>Pseudomonadota</taxon>
        <taxon>Alphaproteobacteria</taxon>
        <taxon>Hyphomicrobiales</taxon>
        <taxon>Methylobacteriaceae</taxon>
        <taxon>Methylobacterium</taxon>
    </lineage>
</organism>